<dbReference type="AlphaFoldDB" id="V5GXJ9"/>
<sequence length="160" mass="17571">MRLLLFLSLLFALALANQEVVQVDQEVIISALKQFEGTKFALPKDLVEKLNSKVENNDFSANGITAVVDDYVDKVLVYIRSAILRSGLDPAKLDDATLNLIPTGTIDLTSGWLQDMSTIARDGSTTVGYDSSTKIMSVYLPIKLNALLATYKYQHQSAIT</sequence>
<reference evidence="2" key="1">
    <citation type="submission" date="2013-07" db="EMBL/GenBank/DDBJ databases">
        <title>Midgut Transcriptome Profiling of Anoplphora glabripennis, a Lignocellulose Degrading, Wood-Boring Cerambycid.</title>
        <authorList>
            <person name="Scully E.D."/>
            <person name="Hoover K."/>
            <person name="Carlson J.E."/>
            <person name="Tien M."/>
            <person name="Geib S.M."/>
        </authorList>
    </citation>
    <scope>NUCLEOTIDE SEQUENCE</scope>
</reference>
<protein>
    <submittedName>
        <fullName evidence="2">Uncharacterized protein</fullName>
    </submittedName>
</protein>
<dbReference type="EMBL" id="GALX01001964">
    <property type="protein sequence ID" value="JAB66502.1"/>
    <property type="molecule type" value="Transcribed_RNA"/>
</dbReference>
<feature type="chain" id="PRO_5004734595" evidence="1">
    <location>
        <begin position="17"/>
        <end position="160"/>
    </location>
</feature>
<dbReference type="Gene3D" id="3.15.10.50">
    <property type="match status" value="1"/>
</dbReference>
<feature type="signal peptide" evidence="1">
    <location>
        <begin position="1"/>
        <end position="16"/>
    </location>
</feature>
<proteinExistence type="predicted"/>
<name>V5GXJ9_ANOGL</name>
<accession>V5GXJ9</accession>
<keyword evidence="1" id="KW-0732">Signal</keyword>
<evidence type="ECO:0000256" key="1">
    <source>
        <dbReference type="SAM" id="SignalP"/>
    </source>
</evidence>
<evidence type="ECO:0000313" key="2">
    <source>
        <dbReference type="EMBL" id="JAB66502.1"/>
    </source>
</evidence>
<dbReference type="InterPro" id="IPR038602">
    <property type="entry name" value="Mite_allergen_7_sf"/>
</dbReference>
<organism evidence="2">
    <name type="scientific">Anoplophora glabripennis</name>
    <name type="common">Asian longhorn beetle</name>
    <name type="synonym">Anoplophora nobilis</name>
    <dbReference type="NCBI Taxonomy" id="217634"/>
    <lineage>
        <taxon>Eukaryota</taxon>
        <taxon>Metazoa</taxon>
        <taxon>Ecdysozoa</taxon>
        <taxon>Arthropoda</taxon>
        <taxon>Hexapoda</taxon>
        <taxon>Insecta</taxon>
        <taxon>Pterygota</taxon>
        <taxon>Neoptera</taxon>
        <taxon>Endopterygota</taxon>
        <taxon>Coleoptera</taxon>
        <taxon>Polyphaga</taxon>
        <taxon>Cucujiformia</taxon>
        <taxon>Chrysomeloidea</taxon>
        <taxon>Cerambycidae</taxon>
        <taxon>Lamiinae</taxon>
        <taxon>Lamiini</taxon>
        <taxon>Anoplophora</taxon>
    </lineage>
</organism>